<keyword evidence="3" id="KW-1185">Reference proteome</keyword>
<dbReference type="AlphaFoldDB" id="A0A316DM17"/>
<organism evidence="2 3">
    <name type="scientific">Xanthomarina spongicola</name>
    <dbReference type="NCBI Taxonomy" id="570520"/>
    <lineage>
        <taxon>Bacteria</taxon>
        <taxon>Pseudomonadati</taxon>
        <taxon>Bacteroidota</taxon>
        <taxon>Flavobacteriia</taxon>
        <taxon>Flavobacteriales</taxon>
        <taxon>Flavobacteriaceae</taxon>
        <taxon>Xanthomarina</taxon>
    </lineage>
</organism>
<keyword evidence="1" id="KW-0472">Membrane</keyword>
<comment type="caution">
    <text evidence="2">The sequence shown here is derived from an EMBL/GenBank/DDBJ whole genome shotgun (WGS) entry which is preliminary data.</text>
</comment>
<evidence type="ECO:0000256" key="1">
    <source>
        <dbReference type="SAM" id="Phobius"/>
    </source>
</evidence>
<sequence length="116" mass="13599">MEEKFITIKEVVLNNNCPECYNNSGLHLTFKQKFVETKFYKSITKENTHQLECHNCNTSIYPISWTEDIERVFNYHQKAFTPKKPSTKLKKSAWFLIIGVLILILVLVGFIVFPNL</sequence>
<keyword evidence="1" id="KW-1133">Transmembrane helix</keyword>
<keyword evidence="1" id="KW-0812">Transmembrane</keyword>
<dbReference type="EMBL" id="QGGP01000003">
    <property type="protein sequence ID" value="PWK18945.1"/>
    <property type="molecule type" value="Genomic_DNA"/>
</dbReference>
<dbReference type="Proteomes" id="UP000245430">
    <property type="component" value="Unassembled WGS sequence"/>
</dbReference>
<accession>A0A316DM17</accession>
<proteinExistence type="predicted"/>
<evidence type="ECO:0000313" key="2">
    <source>
        <dbReference type="EMBL" id="PWK18945.1"/>
    </source>
</evidence>
<feature type="transmembrane region" description="Helical" evidence="1">
    <location>
        <begin position="93"/>
        <end position="113"/>
    </location>
</feature>
<evidence type="ECO:0000313" key="3">
    <source>
        <dbReference type="Proteomes" id="UP000245430"/>
    </source>
</evidence>
<reference evidence="2 3" key="1">
    <citation type="submission" date="2018-05" db="EMBL/GenBank/DDBJ databases">
        <title>Genomic Encyclopedia of Archaeal and Bacterial Type Strains, Phase II (KMG-II): from individual species to whole genera.</title>
        <authorList>
            <person name="Goeker M."/>
        </authorList>
    </citation>
    <scope>NUCLEOTIDE SEQUENCE [LARGE SCALE GENOMIC DNA]</scope>
    <source>
        <strain evidence="2 3">DSM 22637</strain>
    </source>
</reference>
<dbReference type="OrthoDB" id="1139350at2"/>
<gene>
    <name evidence="2" type="ORF">LX78_01420</name>
</gene>
<name>A0A316DM17_9FLAO</name>
<dbReference type="RefSeq" id="WP_109681959.1">
    <property type="nucleotide sequence ID" value="NZ_QGGP01000003.1"/>
</dbReference>
<protein>
    <submittedName>
        <fullName evidence="2">Uncharacterized protein</fullName>
    </submittedName>
</protein>